<dbReference type="EMBL" id="JBFOLJ010000014">
    <property type="protein sequence ID" value="KAL2479220.1"/>
    <property type="molecule type" value="Genomic_DNA"/>
</dbReference>
<name>A0ABD1QSN8_9LAMI</name>
<comment type="caution">
    <text evidence="1">The sequence shown here is derived from an EMBL/GenBank/DDBJ whole genome shotgun (WGS) entry which is preliminary data.</text>
</comment>
<keyword evidence="2" id="KW-1185">Reference proteome</keyword>
<protein>
    <submittedName>
        <fullName evidence="1">Uncharacterized protein</fullName>
    </submittedName>
</protein>
<evidence type="ECO:0000313" key="2">
    <source>
        <dbReference type="Proteomes" id="UP001604277"/>
    </source>
</evidence>
<proteinExistence type="predicted"/>
<reference evidence="2" key="1">
    <citation type="submission" date="2024-07" db="EMBL/GenBank/DDBJ databases">
        <title>Two chromosome-level genome assemblies of Korean endemic species Abeliophyllum distichum and Forsythia ovata (Oleaceae).</title>
        <authorList>
            <person name="Jang H."/>
        </authorList>
    </citation>
    <scope>NUCLEOTIDE SEQUENCE [LARGE SCALE GENOMIC DNA]</scope>
</reference>
<sequence length="128" mass="14839">MAEMSTVRSHVLNYELYKVLAGYEESKIMGSEDADELRSENKIFCLKLDLTEEARQQAEYNAVKAKIMQKVCNDVRRRAELKLKLYEDMTYAKHKELAEVLADLWRANESLARLWAHTCADPKEVAEP</sequence>
<evidence type="ECO:0000313" key="1">
    <source>
        <dbReference type="EMBL" id="KAL2479220.1"/>
    </source>
</evidence>
<dbReference type="AlphaFoldDB" id="A0ABD1QSN8"/>
<organism evidence="1 2">
    <name type="scientific">Forsythia ovata</name>
    <dbReference type="NCBI Taxonomy" id="205694"/>
    <lineage>
        <taxon>Eukaryota</taxon>
        <taxon>Viridiplantae</taxon>
        <taxon>Streptophyta</taxon>
        <taxon>Embryophyta</taxon>
        <taxon>Tracheophyta</taxon>
        <taxon>Spermatophyta</taxon>
        <taxon>Magnoliopsida</taxon>
        <taxon>eudicotyledons</taxon>
        <taxon>Gunneridae</taxon>
        <taxon>Pentapetalae</taxon>
        <taxon>asterids</taxon>
        <taxon>lamiids</taxon>
        <taxon>Lamiales</taxon>
        <taxon>Oleaceae</taxon>
        <taxon>Forsythieae</taxon>
        <taxon>Forsythia</taxon>
    </lineage>
</organism>
<gene>
    <name evidence="1" type="ORF">Fot_48234</name>
</gene>
<dbReference type="Proteomes" id="UP001604277">
    <property type="component" value="Unassembled WGS sequence"/>
</dbReference>
<accession>A0ABD1QSN8</accession>